<dbReference type="Pfam" id="PF07714">
    <property type="entry name" value="PK_Tyr_Ser-Thr"/>
    <property type="match status" value="1"/>
</dbReference>
<dbReference type="GO" id="GO:0004674">
    <property type="term" value="F:protein serine/threonine kinase activity"/>
    <property type="evidence" value="ECO:0007669"/>
    <property type="project" value="UniProtKB-EC"/>
</dbReference>
<dbReference type="InterPro" id="IPR046959">
    <property type="entry name" value="PRK1-6/SRF4-like"/>
</dbReference>
<keyword evidence="7 8" id="KW-0472">Membrane</keyword>
<dbReference type="Gene3D" id="3.30.200.20">
    <property type="entry name" value="Phosphorylase Kinase, domain 1"/>
    <property type="match status" value="1"/>
</dbReference>
<keyword evidence="4" id="KW-0732">Signal</keyword>
<comment type="caution">
    <text evidence="10">The sequence shown here is derived from an EMBL/GenBank/DDBJ whole genome shotgun (WGS) entry which is preliminary data.</text>
</comment>
<dbReference type="InterPro" id="IPR011009">
    <property type="entry name" value="Kinase-like_dom_sf"/>
</dbReference>
<dbReference type="Pfam" id="PF23598">
    <property type="entry name" value="LRR_14"/>
    <property type="match status" value="1"/>
</dbReference>
<dbReference type="EMBL" id="LNRQ01000001">
    <property type="protein sequence ID" value="KZN08333.1"/>
    <property type="molecule type" value="Genomic_DNA"/>
</dbReference>
<gene>
    <name evidence="10" type="ORF">DCAR_000879</name>
</gene>
<dbReference type="PANTHER" id="PTHR48007:SF76">
    <property type="entry name" value="OS03G0145102 PROTEIN"/>
    <property type="match status" value="1"/>
</dbReference>
<evidence type="ECO:0000256" key="6">
    <source>
        <dbReference type="ARBA" id="ARBA00022989"/>
    </source>
</evidence>
<keyword evidence="3 8" id="KW-0812">Transmembrane</keyword>
<dbReference type="InterPro" id="IPR013210">
    <property type="entry name" value="LRR_N_plant-typ"/>
</dbReference>
<dbReference type="AlphaFoldDB" id="A0A162B061"/>
<dbReference type="InterPro" id="IPR055414">
    <property type="entry name" value="LRR_R13L4/SHOC2-like"/>
</dbReference>
<dbReference type="InterPro" id="IPR001611">
    <property type="entry name" value="Leu-rich_rpt"/>
</dbReference>
<dbReference type="FunFam" id="3.80.10.10:FF:000383">
    <property type="entry name" value="Leucine-rich repeat receptor protein kinase EMS1"/>
    <property type="match status" value="1"/>
</dbReference>
<dbReference type="SUPFAM" id="SSF52058">
    <property type="entry name" value="L domain-like"/>
    <property type="match status" value="2"/>
</dbReference>
<feature type="domain" description="Protein kinase" evidence="9">
    <location>
        <begin position="575"/>
        <end position="856"/>
    </location>
</feature>
<feature type="transmembrane region" description="Helical" evidence="8">
    <location>
        <begin position="496"/>
        <end position="521"/>
    </location>
</feature>
<sequence>MAALMLSVIISCVSEKEILLQFKGNISSDPFDSLGSWDSSKSPCQDFKGVYCNSDGNVYRIVLWNTSLGGILSPALSGLKSLRILSFFGNRFTGNIPFEYGEIDTLWKINVSSNALSGLIPEFLGDLPNIRFLDLSNNGYNGEIPSALFKNCNKTKFISFSRNSLSGSIPLSVGSCLSLLGFDVSYNRLSGGLPSQICDIPGLMSLSLSNNGLVGSVQDQILKCRSLEFLDLGTNKFAGSAPFNVLQFSNLTYFNISYNDFWGQIPEIESCSQRLEIFAASGNAFTGQIPGSISKCSGLKVIDLGFNTLSGSIPPDIANLQRLSVVRLGNNSLTGTIPAEFGNIQLLQVLDLHNLNLDGEIPDELCNCRFLLELDVSGNAFEGEIPSNLYNMSYLVNLDLHNNQLNGSIPTTLGNLSNLQLLDLSENLLSGSIPLSLGNLLELAYFNLSYNSLTGIIPSVPAIQKFGASAFFHNPGLCGSPLISCSGTQAKEKSSLLSVSAIVAIVAAAIILAGVLLITIINIKSRRKSGEAAAVVESTPLGSTDSNIIIGKLVLFSKSLPSKYEDWETGTKALLDKDCLIGGGSIGTVYRTSFEGGISIAVKKLETLGRIRNQEEFEQEIGRLGNLRHPNLVAFQGYYWSSSLHLVLSEFISHGNLYNSLHGVDHPGTSSGSGNSELNWSRRYQIALGIARALVYLHHDCKPPLLHLNIKSTNILLDESYEPKLSDYGLVKFLPLLDNNTFTKFHNAVGYVAPELAQSLKVSDKCDVYSFGVVLLELVTGRKPVESTLANEVVVLCEYVRELIESGSASDCFDRSLRGFVESELIQVLKLGLVCTSEMPSRRPSMAEATQILESVRSDPSS</sequence>
<dbReference type="OMA" id="HAAIGYI"/>
<evidence type="ECO:0000256" key="8">
    <source>
        <dbReference type="SAM" id="Phobius"/>
    </source>
</evidence>
<name>A0A162B061_DAUCS</name>
<comment type="subcellular location">
    <subcellularLocation>
        <location evidence="1">Membrane</location>
        <topology evidence="1">Single-pass membrane protein</topology>
    </subcellularLocation>
</comment>
<evidence type="ECO:0000256" key="2">
    <source>
        <dbReference type="ARBA" id="ARBA00022614"/>
    </source>
</evidence>
<dbReference type="InterPro" id="IPR000719">
    <property type="entry name" value="Prot_kinase_dom"/>
</dbReference>
<protein>
    <recommendedName>
        <fullName evidence="9">Protein kinase domain-containing protein</fullName>
    </recommendedName>
</protein>
<organism evidence="10">
    <name type="scientific">Daucus carota subsp. sativus</name>
    <name type="common">Carrot</name>
    <dbReference type="NCBI Taxonomy" id="79200"/>
    <lineage>
        <taxon>Eukaryota</taxon>
        <taxon>Viridiplantae</taxon>
        <taxon>Streptophyta</taxon>
        <taxon>Embryophyta</taxon>
        <taxon>Tracheophyta</taxon>
        <taxon>Spermatophyta</taxon>
        <taxon>Magnoliopsida</taxon>
        <taxon>eudicotyledons</taxon>
        <taxon>Gunneridae</taxon>
        <taxon>Pentapetalae</taxon>
        <taxon>asterids</taxon>
        <taxon>campanulids</taxon>
        <taxon>Apiales</taxon>
        <taxon>Apiaceae</taxon>
        <taxon>Apioideae</taxon>
        <taxon>Scandiceae</taxon>
        <taxon>Daucinae</taxon>
        <taxon>Daucus</taxon>
        <taxon>Daucus sect. Daucus</taxon>
    </lineage>
</organism>
<dbReference type="Gene3D" id="3.80.10.10">
    <property type="entry name" value="Ribonuclease Inhibitor"/>
    <property type="match status" value="3"/>
</dbReference>
<keyword evidence="6 8" id="KW-1133">Transmembrane helix</keyword>
<dbReference type="PROSITE" id="PS50011">
    <property type="entry name" value="PROTEIN_KINASE_DOM"/>
    <property type="match status" value="1"/>
</dbReference>
<proteinExistence type="predicted"/>
<dbReference type="Pfam" id="PF08263">
    <property type="entry name" value="LRRNT_2"/>
    <property type="match status" value="1"/>
</dbReference>
<dbReference type="Gene3D" id="1.10.510.10">
    <property type="entry name" value="Transferase(Phosphotransferase) domain 1"/>
    <property type="match status" value="1"/>
</dbReference>
<dbReference type="FunFam" id="3.80.10.10:FF:000711">
    <property type="entry name" value="Probable LRR receptor-like serine/threonine-protein kinase At1g12460"/>
    <property type="match status" value="1"/>
</dbReference>
<dbReference type="Gramene" id="KZN08333">
    <property type="protein sequence ID" value="KZN08333"/>
    <property type="gene ID" value="DCAR_000879"/>
</dbReference>
<keyword evidence="5" id="KW-0677">Repeat</keyword>
<evidence type="ECO:0000256" key="3">
    <source>
        <dbReference type="ARBA" id="ARBA00022692"/>
    </source>
</evidence>
<dbReference type="FunFam" id="1.10.510.10:FF:000725">
    <property type="entry name" value="Putative LRR receptor-like serine/threonine-protein kinase"/>
    <property type="match status" value="1"/>
</dbReference>
<dbReference type="GO" id="GO:0016020">
    <property type="term" value="C:membrane"/>
    <property type="evidence" value="ECO:0007669"/>
    <property type="project" value="UniProtKB-SubCell"/>
</dbReference>
<dbReference type="InterPro" id="IPR032675">
    <property type="entry name" value="LRR_dom_sf"/>
</dbReference>
<evidence type="ECO:0000256" key="7">
    <source>
        <dbReference type="ARBA" id="ARBA00023136"/>
    </source>
</evidence>
<reference evidence="10" key="1">
    <citation type="journal article" date="2016" name="Nat. Genet.">
        <title>A high-quality carrot genome assembly provides new insights into carotenoid accumulation and asterid genome evolution.</title>
        <authorList>
            <person name="Iorizzo M."/>
            <person name="Ellison S."/>
            <person name="Senalik D."/>
            <person name="Zeng P."/>
            <person name="Satapoomin P."/>
            <person name="Huang J."/>
            <person name="Bowman M."/>
            <person name="Iovene M."/>
            <person name="Sanseverino W."/>
            <person name="Cavagnaro P."/>
            <person name="Yildiz M."/>
            <person name="Macko-Podgorni A."/>
            <person name="Moranska E."/>
            <person name="Grzebelus E."/>
            <person name="Grzebelus D."/>
            <person name="Ashrafi H."/>
            <person name="Zheng Z."/>
            <person name="Cheng S."/>
            <person name="Spooner D."/>
            <person name="Van Deynze A."/>
            <person name="Simon P."/>
        </authorList>
    </citation>
    <scope>NUCLEOTIDE SEQUENCE [LARGE SCALE GENOMIC DNA]</scope>
    <source>
        <tissue evidence="10">Leaf</tissue>
    </source>
</reference>
<evidence type="ECO:0000256" key="4">
    <source>
        <dbReference type="ARBA" id="ARBA00022729"/>
    </source>
</evidence>
<evidence type="ECO:0000313" key="10">
    <source>
        <dbReference type="EMBL" id="KZN08333.1"/>
    </source>
</evidence>
<dbReference type="PANTHER" id="PTHR48007">
    <property type="entry name" value="LEUCINE-RICH REPEAT RECEPTOR-LIKE PROTEIN KINASE PXC1"/>
    <property type="match status" value="1"/>
</dbReference>
<evidence type="ECO:0000256" key="1">
    <source>
        <dbReference type="ARBA" id="ARBA00004167"/>
    </source>
</evidence>
<dbReference type="Pfam" id="PF00560">
    <property type="entry name" value="LRR_1"/>
    <property type="match status" value="1"/>
</dbReference>
<keyword evidence="2" id="KW-0433">Leucine-rich repeat</keyword>
<dbReference type="SUPFAM" id="SSF56112">
    <property type="entry name" value="Protein kinase-like (PK-like)"/>
    <property type="match status" value="1"/>
</dbReference>
<evidence type="ECO:0000256" key="5">
    <source>
        <dbReference type="ARBA" id="ARBA00022737"/>
    </source>
</evidence>
<accession>A0A162B061</accession>
<dbReference type="InterPro" id="IPR001245">
    <property type="entry name" value="Ser-Thr/Tyr_kinase_cat_dom"/>
</dbReference>
<dbReference type="FunFam" id="3.80.10.10:FF:000095">
    <property type="entry name" value="LRR receptor-like serine/threonine-protein kinase GSO1"/>
    <property type="match status" value="1"/>
</dbReference>
<dbReference type="FunFam" id="3.30.200.20:FF:000450">
    <property type="entry name" value="Putative LRR receptor-like serine/threonine-protein kinase"/>
    <property type="match status" value="1"/>
</dbReference>
<evidence type="ECO:0000259" key="9">
    <source>
        <dbReference type="PROSITE" id="PS50011"/>
    </source>
</evidence>
<dbReference type="GO" id="GO:0005524">
    <property type="term" value="F:ATP binding"/>
    <property type="evidence" value="ECO:0007669"/>
    <property type="project" value="InterPro"/>
</dbReference>